<reference evidence="3" key="1">
    <citation type="journal article" date="2019" name="Int. J. Syst. Evol. Microbiol.">
        <title>The Global Catalogue of Microorganisms (GCM) 10K type strain sequencing project: providing services to taxonomists for standard genome sequencing and annotation.</title>
        <authorList>
            <consortium name="The Broad Institute Genomics Platform"/>
            <consortium name="The Broad Institute Genome Sequencing Center for Infectious Disease"/>
            <person name="Wu L."/>
            <person name="Ma J."/>
        </authorList>
    </citation>
    <scope>NUCLEOTIDE SEQUENCE [LARGE SCALE GENOMIC DNA]</scope>
    <source>
        <strain evidence="3">KCTC 32998</strain>
    </source>
</reference>
<comment type="caution">
    <text evidence="2">The sequence shown here is derived from an EMBL/GenBank/DDBJ whole genome shotgun (WGS) entry which is preliminary data.</text>
</comment>
<evidence type="ECO:0000313" key="3">
    <source>
        <dbReference type="Proteomes" id="UP000646745"/>
    </source>
</evidence>
<dbReference type="Proteomes" id="UP000646745">
    <property type="component" value="Unassembled WGS sequence"/>
</dbReference>
<feature type="region of interest" description="Disordered" evidence="1">
    <location>
        <begin position="67"/>
        <end position="96"/>
    </location>
</feature>
<proteinExistence type="predicted"/>
<evidence type="ECO:0000256" key="1">
    <source>
        <dbReference type="SAM" id="MobiDB-lite"/>
    </source>
</evidence>
<dbReference type="EMBL" id="BMZI01000008">
    <property type="protein sequence ID" value="GHB32779.1"/>
    <property type="molecule type" value="Genomic_DNA"/>
</dbReference>
<accession>A0ABQ3EDC5</accession>
<name>A0ABQ3EDC5_9GAMM</name>
<keyword evidence="3" id="KW-1185">Reference proteome</keyword>
<protein>
    <recommendedName>
        <fullName evidence="4">Secreted protein</fullName>
    </recommendedName>
</protein>
<sequence>MVLTSLCLVCCLGTAVADGIEAESCADFRCEFGDVPKAAPPLLPEPFRSFYEDQTVRPMLPYQEWGKPSRWKTRAARPSSPAAREERGKRGEANQA</sequence>
<feature type="compositionally biased region" description="Basic and acidic residues" evidence="1">
    <location>
        <begin position="83"/>
        <end position="96"/>
    </location>
</feature>
<evidence type="ECO:0000313" key="2">
    <source>
        <dbReference type="EMBL" id="GHB32779.1"/>
    </source>
</evidence>
<gene>
    <name evidence="2" type="ORF">GCM10009038_34620</name>
</gene>
<organism evidence="2 3">
    <name type="scientific">Salinicola rhizosphaerae</name>
    <dbReference type="NCBI Taxonomy" id="1443141"/>
    <lineage>
        <taxon>Bacteria</taxon>
        <taxon>Pseudomonadati</taxon>
        <taxon>Pseudomonadota</taxon>
        <taxon>Gammaproteobacteria</taxon>
        <taxon>Oceanospirillales</taxon>
        <taxon>Halomonadaceae</taxon>
        <taxon>Salinicola</taxon>
    </lineage>
</organism>
<evidence type="ECO:0008006" key="4">
    <source>
        <dbReference type="Google" id="ProtNLM"/>
    </source>
</evidence>